<feature type="transmembrane region" description="Helical" evidence="1">
    <location>
        <begin position="91"/>
        <end position="115"/>
    </location>
</feature>
<evidence type="ECO:0000313" key="2">
    <source>
        <dbReference type="EMBL" id="ALB21747.1"/>
    </source>
</evidence>
<keyword evidence="1" id="KW-1133">Transmembrane helix</keyword>
<protein>
    <submittedName>
        <fullName evidence="2">Uncharacterized protein</fullName>
    </submittedName>
</protein>
<sequence length="118" mass="13571">MKARDINGCSLLITFLQTFEGSKKYELMTKLHASYEKNVLKIPIFYRCITGFCCQCVSPVIVFVCIYFLIFIKLAAWPHLAPGEQREALRILYFCELMFDESNAFIGCALLILLLNET</sequence>
<dbReference type="EMBL" id="CP012508">
    <property type="protein sequence ID" value="ALB21747.1"/>
    <property type="molecule type" value="Genomic_DNA"/>
</dbReference>
<feature type="transmembrane region" description="Helical" evidence="1">
    <location>
        <begin position="44"/>
        <end position="70"/>
    </location>
</feature>
<gene>
    <name evidence="2" type="ORF">KU39_563</name>
</gene>
<evidence type="ECO:0000313" key="3">
    <source>
        <dbReference type="Proteomes" id="UP000029558"/>
    </source>
</evidence>
<reference evidence="2 3" key="1">
    <citation type="journal article" date="2014" name="Genome Announc.">
        <title>Comparative Genome Analysis of Two Isolates of the Fish Pathogen Piscirickettsia salmonis from Different Hosts Reveals Major Differences in Virulence-Associated Secretion Systems.</title>
        <authorList>
            <person name="Bohle H."/>
            <person name="Henriquez P."/>
            <person name="Grothusen H."/>
            <person name="Navas E."/>
            <person name="Sandoval A."/>
            <person name="Bustamante F."/>
            <person name="Bustos P."/>
            <person name="Mancilla M."/>
        </authorList>
    </citation>
    <scope>NUCLEOTIDE SEQUENCE [LARGE SCALE GENOMIC DNA]</scope>
    <source>
        <strain evidence="3">B1-32597</strain>
    </source>
</reference>
<proteinExistence type="predicted"/>
<dbReference type="Proteomes" id="UP000029558">
    <property type="component" value="Chromosome"/>
</dbReference>
<keyword evidence="1" id="KW-0812">Transmembrane</keyword>
<organism evidence="2 3">
    <name type="scientific">Piscirickettsia salmonis</name>
    <dbReference type="NCBI Taxonomy" id="1238"/>
    <lineage>
        <taxon>Bacteria</taxon>
        <taxon>Pseudomonadati</taxon>
        <taxon>Pseudomonadota</taxon>
        <taxon>Gammaproteobacteria</taxon>
        <taxon>Thiotrichales</taxon>
        <taxon>Piscirickettsiaceae</taxon>
        <taxon>Piscirickettsia</taxon>
    </lineage>
</organism>
<dbReference type="AlphaFoldDB" id="A0AAC8VG37"/>
<evidence type="ECO:0000256" key="1">
    <source>
        <dbReference type="SAM" id="Phobius"/>
    </source>
</evidence>
<accession>A0AAC8VG37</accession>
<keyword evidence="1" id="KW-0472">Membrane</keyword>
<name>A0AAC8VG37_PISSA</name>